<evidence type="ECO:0000313" key="3">
    <source>
        <dbReference type="EMBL" id="KAJ9166961.1"/>
    </source>
</evidence>
<gene>
    <name evidence="3" type="ORF">P3X46_021650</name>
</gene>
<dbReference type="Pfam" id="PF03732">
    <property type="entry name" value="Retrotrans_gag"/>
    <property type="match status" value="1"/>
</dbReference>
<accession>A0ABQ9LGB3</accession>
<feature type="domain" description="Retrotransposon gag" evidence="2">
    <location>
        <begin position="79"/>
        <end position="171"/>
    </location>
</feature>
<dbReference type="Proteomes" id="UP001174677">
    <property type="component" value="Chromosome 12"/>
</dbReference>
<feature type="compositionally biased region" description="Polar residues" evidence="1">
    <location>
        <begin position="285"/>
        <end position="294"/>
    </location>
</feature>
<dbReference type="InterPro" id="IPR005162">
    <property type="entry name" value="Retrotrans_gag_dom"/>
</dbReference>
<dbReference type="InterPro" id="IPR021109">
    <property type="entry name" value="Peptidase_aspartic_dom_sf"/>
</dbReference>
<reference evidence="3 4" key="1">
    <citation type="journal article" date="2023" name="Plant Biotechnol. J.">
        <title>Chromosome-level wild Hevea brasiliensis genome provides new tools for genomic-assisted breeding and valuable loci to elevate rubber yield.</title>
        <authorList>
            <person name="Cheng H."/>
            <person name="Song X."/>
            <person name="Hu Y."/>
            <person name="Wu T."/>
            <person name="Yang Q."/>
            <person name="An Z."/>
            <person name="Feng S."/>
            <person name="Deng Z."/>
            <person name="Wu W."/>
            <person name="Zeng X."/>
            <person name="Tu M."/>
            <person name="Wang X."/>
            <person name="Huang H."/>
        </authorList>
    </citation>
    <scope>NUCLEOTIDE SEQUENCE [LARGE SCALE GENOMIC DNA]</scope>
    <source>
        <strain evidence="3">MT/VB/25A 57/8</strain>
    </source>
</reference>
<evidence type="ECO:0000313" key="4">
    <source>
        <dbReference type="Proteomes" id="UP001174677"/>
    </source>
</evidence>
<keyword evidence="4" id="KW-1185">Reference proteome</keyword>
<feature type="region of interest" description="Disordered" evidence="1">
    <location>
        <begin position="285"/>
        <end position="304"/>
    </location>
</feature>
<sequence>MVARTLKELAAPDPNQQPSCIQYPALNVAFELKSGLIHLLPKFHGLAGEDPHKYLKEFHVVCSSMKPQGVSEDQIKLQAFPFSLEGTAKDWLYYLPSGSVNSWNGMKQIFLEKYFPASRAANIRKEICGIRQYNRESLYEYWERFKKLCASCPHHQISEQLLIQYFYEGLLPMDYSMIDTASGGALVDKTPDEARRLIANMAANSQQLAVGKMQTVKVCGICSGSGHATDMCPALQEDKSMQHINAVGNYGQPQHRYDPFSNTCNPGWRDHPNLSYGNQPVQNRYQQQRTQVNQPLPPPPPSNQGMSLDEMVKALANNTQYKMEAQGSGKLPSQIVMNPRENASAMFCSGKEVYNQTPHKSTKKKKQGEKEFEVPKVEVNTEPKLNKVNNFVLPPFPCRLAKNKKEEQEKDILETFKKVEVNIHLLDAIKQIPRYAKFLKELCTTKRKLRNNEKISVGENVSALIQRKLPPKCKDPGSFSIPCKIGDSRFESAMANLGTSIDVMSNSVFQTLNLGPLKETSVIIQLADRSNAYPLGVVKDVLVQVRGLIFPTDFCILDMEDHSTLSSNSAWILFGRPFLKTAKTKIDVDEGILTMEFDKETVKFNIFDAMKYPADNHSVFSIDVVDTFMQDNFELSMEDELE</sequence>
<dbReference type="PANTHER" id="PTHR33067">
    <property type="entry name" value="RNA-DIRECTED DNA POLYMERASE-RELATED"/>
    <property type="match status" value="1"/>
</dbReference>
<proteinExistence type="predicted"/>
<dbReference type="CDD" id="cd00303">
    <property type="entry name" value="retropepsin_like"/>
    <property type="match status" value="1"/>
</dbReference>
<organism evidence="3 4">
    <name type="scientific">Hevea brasiliensis</name>
    <name type="common">Para rubber tree</name>
    <name type="synonym">Siphonia brasiliensis</name>
    <dbReference type="NCBI Taxonomy" id="3981"/>
    <lineage>
        <taxon>Eukaryota</taxon>
        <taxon>Viridiplantae</taxon>
        <taxon>Streptophyta</taxon>
        <taxon>Embryophyta</taxon>
        <taxon>Tracheophyta</taxon>
        <taxon>Spermatophyta</taxon>
        <taxon>Magnoliopsida</taxon>
        <taxon>eudicotyledons</taxon>
        <taxon>Gunneridae</taxon>
        <taxon>Pentapetalae</taxon>
        <taxon>rosids</taxon>
        <taxon>fabids</taxon>
        <taxon>Malpighiales</taxon>
        <taxon>Euphorbiaceae</taxon>
        <taxon>Crotonoideae</taxon>
        <taxon>Micrandreae</taxon>
        <taxon>Hevea</taxon>
    </lineage>
</organism>
<dbReference type="Gene3D" id="2.40.70.10">
    <property type="entry name" value="Acid Proteases"/>
    <property type="match status" value="1"/>
</dbReference>
<evidence type="ECO:0000259" key="2">
    <source>
        <dbReference type="Pfam" id="PF03732"/>
    </source>
</evidence>
<comment type="caution">
    <text evidence="3">The sequence shown here is derived from an EMBL/GenBank/DDBJ whole genome shotgun (WGS) entry which is preliminary data.</text>
</comment>
<name>A0ABQ9LGB3_HEVBR</name>
<dbReference type="EMBL" id="JARPOI010000012">
    <property type="protein sequence ID" value="KAJ9166961.1"/>
    <property type="molecule type" value="Genomic_DNA"/>
</dbReference>
<protein>
    <recommendedName>
        <fullName evidence="2">Retrotransposon gag domain-containing protein</fullName>
    </recommendedName>
</protein>
<evidence type="ECO:0000256" key="1">
    <source>
        <dbReference type="SAM" id="MobiDB-lite"/>
    </source>
</evidence>
<dbReference type="PANTHER" id="PTHR33067:SF15">
    <property type="entry name" value="RNA-DIRECTED DNA POLYMERASE"/>
    <property type="match status" value="1"/>
</dbReference>